<dbReference type="GO" id="GO:0046872">
    <property type="term" value="F:metal ion binding"/>
    <property type="evidence" value="ECO:0007669"/>
    <property type="project" value="UniProtKB-KW"/>
</dbReference>
<dbReference type="InterPro" id="IPR017896">
    <property type="entry name" value="4Fe4S_Fe-S-bd"/>
</dbReference>
<evidence type="ECO:0000313" key="8">
    <source>
        <dbReference type="Proteomes" id="UP000242705"/>
    </source>
</evidence>
<dbReference type="InterPro" id="IPR017900">
    <property type="entry name" value="4Fe4S_Fe_S_CS"/>
</dbReference>
<evidence type="ECO:0000256" key="3">
    <source>
        <dbReference type="ARBA" id="ARBA00023002"/>
    </source>
</evidence>
<evidence type="ECO:0000256" key="5">
    <source>
        <dbReference type="ARBA" id="ARBA00023014"/>
    </source>
</evidence>
<dbReference type="EMBL" id="PXYX01000012">
    <property type="protein sequence ID" value="PSR27508.1"/>
    <property type="molecule type" value="Genomic_DNA"/>
</dbReference>
<keyword evidence="2" id="KW-0479">Metal-binding</keyword>
<dbReference type="Pfam" id="PF02754">
    <property type="entry name" value="CCG"/>
    <property type="match status" value="2"/>
</dbReference>
<dbReference type="Pfam" id="PF13187">
    <property type="entry name" value="Fer4_9"/>
    <property type="match status" value="1"/>
</dbReference>
<gene>
    <name evidence="7" type="ORF">C7B47_08065</name>
</gene>
<dbReference type="AlphaFoldDB" id="A0A1R0IH69"/>
<keyword evidence="5" id="KW-0411">Iron-sulfur</keyword>
<evidence type="ECO:0000256" key="4">
    <source>
        <dbReference type="ARBA" id="ARBA00023004"/>
    </source>
</evidence>
<dbReference type="PANTHER" id="PTHR43255:SF1">
    <property type="entry name" value="IRON-SULFUR-BINDING OXIDOREDUCTASE FADF-RELATED"/>
    <property type="match status" value="1"/>
</dbReference>
<dbReference type="InterPro" id="IPR009051">
    <property type="entry name" value="Helical_ferredxn"/>
</dbReference>
<accession>A0A1R0IH69</accession>
<keyword evidence="4" id="KW-0408">Iron</keyword>
<proteinExistence type="predicted"/>
<keyword evidence="1" id="KW-0004">4Fe-4S</keyword>
<dbReference type="GO" id="GO:0051539">
    <property type="term" value="F:4 iron, 4 sulfur cluster binding"/>
    <property type="evidence" value="ECO:0007669"/>
    <property type="project" value="UniProtKB-KW"/>
</dbReference>
<evidence type="ECO:0000256" key="1">
    <source>
        <dbReference type="ARBA" id="ARBA00022485"/>
    </source>
</evidence>
<dbReference type="InterPro" id="IPR051460">
    <property type="entry name" value="HdrC_iron-sulfur_subunit"/>
</dbReference>
<sequence>MSLQKAKAIELDVAVVDGVELSGSWNRMFVPRAISEYDLSVLDEITSIPGAESLGYCYQCGKCTAVCPVDTVGDYSPRKIFRRTQLGASLIDSPDLWLCTTCRNCLRVCPKEVNMIKIMPAVREQAVLQGKAPEELLTAFENTARYGNPIGESPRKRAEWTKSAGVPVPIMSQKKAPVDVLWFVECYPAYHPRGKEASIALARIFDALHVDFGILGTEEKCAGDSQRMAGERGLFEMLAEHNIKMLSKYTFNQIVVTDPHAYNAFLHEYPKMGGEWPVQHYTQYLSQRLSDLAFVRDIPKRITFHDPCYLGRHNGEYEAPRRLLNALPGAELVEMGHCRETSYCCGGGGGGMWLDSFTRDYSSQRLSEKRVREAVEYGADILAVTCPYEVPRFEDAVKSTGNAGKLAVMDIAELVAYSMGLIDELVMAH</sequence>
<evidence type="ECO:0000259" key="6">
    <source>
        <dbReference type="PROSITE" id="PS51379"/>
    </source>
</evidence>
<protein>
    <submittedName>
        <fullName evidence="7">(Fe-S)-binding protein</fullName>
    </submittedName>
</protein>
<dbReference type="PANTHER" id="PTHR43255">
    <property type="entry name" value="IRON-SULFUR-BINDING OXIDOREDUCTASE FADF-RELATED-RELATED"/>
    <property type="match status" value="1"/>
</dbReference>
<name>A0A1R0IH69_SULTH</name>
<dbReference type="GO" id="GO:0016491">
    <property type="term" value="F:oxidoreductase activity"/>
    <property type="evidence" value="ECO:0007669"/>
    <property type="project" value="UniProtKB-KW"/>
</dbReference>
<evidence type="ECO:0000313" key="7">
    <source>
        <dbReference type="EMBL" id="PSR27508.1"/>
    </source>
</evidence>
<organism evidence="7 8">
    <name type="scientific">Sulfobacillus thermosulfidooxidans</name>
    <dbReference type="NCBI Taxonomy" id="28034"/>
    <lineage>
        <taxon>Bacteria</taxon>
        <taxon>Bacillati</taxon>
        <taxon>Bacillota</taxon>
        <taxon>Clostridia</taxon>
        <taxon>Eubacteriales</taxon>
        <taxon>Clostridiales Family XVII. Incertae Sedis</taxon>
        <taxon>Sulfobacillus</taxon>
    </lineage>
</organism>
<feature type="domain" description="4Fe-4S ferredoxin-type" evidence="6">
    <location>
        <begin position="47"/>
        <end position="78"/>
    </location>
</feature>
<dbReference type="InterPro" id="IPR004017">
    <property type="entry name" value="Cys_rich_dom"/>
</dbReference>
<evidence type="ECO:0000256" key="2">
    <source>
        <dbReference type="ARBA" id="ARBA00022723"/>
    </source>
</evidence>
<feature type="domain" description="4Fe-4S ferredoxin-type" evidence="6">
    <location>
        <begin position="87"/>
        <end position="121"/>
    </location>
</feature>
<keyword evidence="3" id="KW-0560">Oxidoreductase</keyword>
<dbReference type="SUPFAM" id="SSF46548">
    <property type="entry name" value="alpha-helical ferredoxin"/>
    <property type="match status" value="1"/>
</dbReference>
<dbReference type="PROSITE" id="PS51379">
    <property type="entry name" value="4FE4S_FER_2"/>
    <property type="match status" value="2"/>
</dbReference>
<dbReference type="PROSITE" id="PS00198">
    <property type="entry name" value="4FE4S_FER_1"/>
    <property type="match status" value="1"/>
</dbReference>
<comment type="caution">
    <text evidence="7">The sequence shown here is derived from an EMBL/GenBank/DDBJ whole genome shotgun (WGS) entry which is preliminary data.</text>
</comment>
<dbReference type="Proteomes" id="UP000242705">
    <property type="component" value="Unassembled WGS sequence"/>
</dbReference>
<dbReference type="GO" id="GO:0005886">
    <property type="term" value="C:plasma membrane"/>
    <property type="evidence" value="ECO:0007669"/>
    <property type="project" value="TreeGrafter"/>
</dbReference>
<dbReference type="Gene3D" id="1.10.1060.10">
    <property type="entry name" value="Alpha-helical ferredoxin"/>
    <property type="match status" value="1"/>
</dbReference>
<reference evidence="7 8" key="1">
    <citation type="journal article" date="2014" name="BMC Genomics">
        <title>Comparison of environmental and isolate Sulfobacillus genomes reveals diverse carbon, sulfur, nitrogen, and hydrogen metabolisms.</title>
        <authorList>
            <person name="Justice N.B."/>
            <person name="Norman A."/>
            <person name="Brown C.T."/>
            <person name="Singh A."/>
            <person name="Thomas B.C."/>
            <person name="Banfield J.F."/>
        </authorList>
    </citation>
    <scope>NUCLEOTIDE SEQUENCE [LARGE SCALE GENOMIC DNA]</scope>
    <source>
        <strain evidence="7">AMDSBA5</strain>
    </source>
</reference>